<organism evidence="3 4">
    <name type="scientific">Humitalea rosea</name>
    <dbReference type="NCBI Taxonomy" id="990373"/>
    <lineage>
        <taxon>Bacteria</taxon>
        <taxon>Pseudomonadati</taxon>
        <taxon>Pseudomonadota</taxon>
        <taxon>Alphaproteobacteria</taxon>
        <taxon>Acetobacterales</taxon>
        <taxon>Roseomonadaceae</taxon>
        <taxon>Humitalea</taxon>
    </lineage>
</organism>
<feature type="chain" id="PRO_5015948614" evidence="1">
    <location>
        <begin position="25"/>
        <end position="381"/>
    </location>
</feature>
<dbReference type="InterPro" id="IPR006311">
    <property type="entry name" value="TAT_signal"/>
</dbReference>
<dbReference type="InterPro" id="IPR011042">
    <property type="entry name" value="6-blade_b-propeller_TolB-like"/>
</dbReference>
<name>A0A2W7KGY5_9PROT</name>
<reference evidence="3 4" key="1">
    <citation type="submission" date="2018-06" db="EMBL/GenBank/DDBJ databases">
        <title>Genomic Encyclopedia of Archaeal and Bacterial Type Strains, Phase II (KMG-II): from individual species to whole genera.</title>
        <authorList>
            <person name="Goeker M."/>
        </authorList>
    </citation>
    <scope>NUCLEOTIDE SEQUENCE [LARGE SCALE GENOMIC DNA]</scope>
    <source>
        <strain evidence="3 4">DSM 24525</strain>
    </source>
</reference>
<protein>
    <submittedName>
        <fullName evidence="3">Glucose/arabinose dehydrogenase</fullName>
    </submittedName>
</protein>
<evidence type="ECO:0000313" key="3">
    <source>
        <dbReference type="EMBL" id="PZW47083.1"/>
    </source>
</evidence>
<dbReference type="PROSITE" id="PS51318">
    <property type="entry name" value="TAT"/>
    <property type="match status" value="1"/>
</dbReference>
<sequence length="381" mass="40744">MPATRRGLLGLTAATLAAPSLALAQGVEISRAARFRVTTFAEGLDHPWGAALLPDGRMLVTERPGRLRVVGRDGRLSAPIAGVPQVLAQGQGGLLDVALGPDFLLSGEIFFSQAALVEGGALTRLVRARLSPDLARLLDVTPILDATPAQAQGRNHYGGRIAVALDGTLFLATGERYVTKMRAQRLDDLGGKILRLTREGAPAPGNPFIGQPGIGQAGARPEIWSYGHRNPQGLAFNPATGTLFEAEFGARGGDEVNIIRRGGNYGWPILTHGVDYDGSRIGEGSTRPDMEDAEMVWVPSVSPSGIAFHTGEIEAWRGDLFLACLNPPGLVRLAMQGDRVTGEERLLWNRTRFRDVIQGADGRLHILTDEAQGRILRIDPA</sequence>
<keyword evidence="1" id="KW-0732">Signal</keyword>
<dbReference type="RefSeq" id="WP_111397749.1">
    <property type="nucleotide sequence ID" value="NZ_QKYU01000007.1"/>
</dbReference>
<dbReference type="PANTHER" id="PTHR19328">
    <property type="entry name" value="HEDGEHOG-INTERACTING PROTEIN"/>
    <property type="match status" value="1"/>
</dbReference>
<dbReference type="AlphaFoldDB" id="A0A2W7KGY5"/>
<evidence type="ECO:0000313" key="4">
    <source>
        <dbReference type="Proteomes" id="UP000249688"/>
    </source>
</evidence>
<comment type="caution">
    <text evidence="3">The sequence shown here is derived from an EMBL/GenBank/DDBJ whole genome shotgun (WGS) entry which is preliminary data.</text>
</comment>
<dbReference type="EMBL" id="QKYU01000007">
    <property type="protein sequence ID" value="PZW47083.1"/>
    <property type="molecule type" value="Genomic_DNA"/>
</dbReference>
<keyword evidence="4" id="KW-1185">Reference proteome</keyword>
<dbReference type="OrthoDB" id="9770043at2"/>
<evidence type="ECO:0000259" key="2">
    <source>
        <dbReference type="Pfam" id="PF07995"/>
    </source>
</evidence>
<dbReference type="SUPFAM" id="SSF50952">
    <property type="entry name" value="Soluble quinoprotein glucose dehydrogenase"/>
    <property type="match status" value="1"/>
</dbReference>
<dbReference type="PANTHER" id="PTHR19328:SF75">
    <property type="entry name" value="ALDOSE SUGAR DEHYDROGENASE YLII"/>
    <property type="match status" value="1"/>
</dbReference>
<dbReference type="InterPro" id="IPR011041">
    <property type="entry name" value="Quinoprot_gluc/sorb_DH_b-prop"/>
</dbReference>
<dbReference type="Gene3D" id="2.120.10.30">
    <property type="entry name" value="TolB, C-terminal domain"/>
    <property type="match status" value="1"/>
</dbReference>
<gene>
    <name evidence="3" type="ORF">C8P66_107121</name>
</gene>
<dbReference type="InterPro" id="IPR012938">
    <property type="entry name" value="Glc/Sorbosone_DH"/>
</dbReference>
<feature type="domain" description="Glucose/Sorbosone dehydrogenase" evidence="2">
    <location>
        <begin position="44"/>
        <end position="377"/>
    </location>
</feature>
<feature type="signal peptide" evidence="1">
    <location>
        <begin position="1"/>
        <end position="24"/>
    </location>
</feature>
<accession>A0A2W7KGY5</accession>
<dbReference type="Pfam" id="PF07995">
    <property type="entry name" value="GSDH"/>
    <property type="match status" value="1"/>
</dbReference>
<evidence type="ECO:0000256" key="1">
    <source>
        <dbReference type="SAM" id="SignalP"/>
    </source>
</evidence>
<dbReference type="Proteomes" id="UP000249688">
    <property type="component" value="Unassembled WGS sequence"/>
</dbReference>
<proteinExistence type="predicted"/>